<evidence type="ECO:0000256" key="10">
    <source>
        <dbReference type="HAMAP-Rule" id="MF_00595"/>
    </source>
</evidence>
<gene>
    <name evidence="10 14" type="primary">ppc</name>
    <name evidence="14" type="ORF">rosag_04170</name>
</gene>
<evidence type="ECO:0000256" key="3">
    <source>
        <dbReference type="ARBA" id="ARBA00008346"/>
    </source>
</evidence>
<comment type="catalytic activity">
    <reaction evidence="9 10">
        <text>oxaloacetate + phosphate = phosphoenolpyruvate + hydrogencarbonate</text>
        <dbReference type="Rhea" id="RHEA:28370"/>
        <dbReference type="ChEBI" id="CHEBI:16452"/>
        <dbReference type="ChEBI" id="CHEBI:17544"/>
        <dbReference type="ChEBI" id="CHEBI:43474"/>
        <dbReference type="ChEBI" id="CHEBI:58702"/>
        <dbReference type="EC" id="4.1.1.31"/>
    </reaction>
</comment>
<evidence type="ECO:0000256" key="5">
    <source>
        <dbReference type="ARBA" id="ARBA00022419"/>
    </source>
</evidence>
<dbReference type="NCBIfam" id="NF000584">
    <property type="entry name" value="PRK00009.1"/>
    <property type="match status" value="1"/>
</dbReference>
<evidence type="ECO:0000256" key="11">
    <source>
        <dbReference type="PROSITE-ProRule" id="PRU10111"/>
    </source>
</evidence>
<feature type="active site" evidence="10 12">
    <location>
        <position position="591"/>
    </location>
</feature>
<evidence type="ECO:0000256" key="1">
    <source>
        <dbReference type="ARBA" id="ARBA00001946"/>
    </source>
</evidence>
<evidence type="ECO:0000313" key="15">
    <source>
        <dbReference type="Proteomes" id="UP001161325"/>
    </source>
</evidence>
<evidence type="ECO:0000256" key="12">
    <source>
        <dbReference type="PROSITE-ProRule" id="PRU10112"/>
    </source>
</evidence>
<comment type="function">
    <text evidence="2 10">Forms oxaloacetate, a four-carbon dicarboxylic acid source for the tricarboxylic acid cycle.</text>
</comment>
<keyword evidence="15" id="KW-1185">Reference proteome</keyword>
<reference evidence="14" key="1">
    <citation type="submission" date="2022-08" db="EMBL/GenBank/DDBJ databases">
        <title>Draft genome sequencing of Roseisolibacter agri AW1220.</title>
        <authorList>
            <person name="Tobiishi Y."/>
            <person name="Tonouchi A."/>
        </authorList>
    </citation>
    <scope>NUCLEOTIDE SEQUENCE</scope>
    <source>
        <strain evidence="14">AW1220</strain>
    </source>
</reference>
<dbReference type="PROSITE" id="PS00781">
    <property type="entry name" value="PEPCASE_1"/>
    <property type="match status" value="1"/>
</dbReference>
<dbReference type="GO" id="GO:0000287">
    <property type="term" value="F:magnesium ion binding"/>
    <property type="evidence" value="ECO:0007669"/>
    <property type="project" value="UniProtKB-UniRule"/>
</dbReference>
<evidence type="ECO:0000256" key="4">
    <source>
        <dbReference type="ARBA" id="ARBA00012305"/>
    </source>
</evidence>
<accession>A0AA37Q023</accession>
<comment type="similarity">
    <text evidence="3 10">Belongs to the PEPCase type 1 family.</text>
</comment>
<dbReference type="GO" id="GO:0006099">
    <property type="term" value="P:tricarboxylic acid cycle"/>
    <property type="evidence" value="ECO:0007669"/>
    <property type="project" value="InterPro"/>
</dbReference>
<evidence type="ECO:0000256" key="6">
    <source>
        <dbReference type="ARBA" id="ARBA00022842"/>
    </source>
</evidence>
<dbReference type="PANTHER" id="PTHR30523">
    <property type="entry name" value="PHOSPHOENOLPYRUVATE CARBOXYLASE"/>
    <property type="match status" value="1"/>
</dbReference>
<dbReference type="GO" id="GO:0006107">
    <property type="term" value="P:oxaloacetate metabolic process"/>
    <property type="evidence" value="ECO:0007669"/>
    <property type="project" value="UniProtKB-UniRule"/>
</dbReference>
<evidence type="ECO:0000256" key="13">
    <source>
        <dbReference type="SAM" id="MobiDB-lite"/>
    </source>
</evidence>
<keyword evidence="8 10" id="KW-0120">Carbon dioxide fixation</keyword>
<dbReference type="InterPro" id="IPR018129">
    <property type="entry name" value="PEP_COase_Lys_AS"/>
</dbReference>
<dbReference type="Gene3D" id="1.20.1440.90">
    <property type="entry name" value="Phosphoenolpyruvate/pyruvate domain"/>
    <property type="match status" value="1"/>
</dbReference>
<dbReference type="EC" id="4.1.1.31" evidence="4 10"/>
<organism evidence="14 15">
    <name type="scientific">Roseisolibacter agri</name>
    <dbReference type="NCBI Taxonomy" id="2014610"/>
    <lineage>
        <taxon>Bacteria</taxon>
        <taxon>Pseudomonadati</taxon>
        <taxon>Gemmatimonadota</taxon>
        <taxon>Gemmatimonadia</taxon>
        <taxon>Gemmatimonadales</taxon>
        <taxon>Gemmatimonadaceae</taxon>
        <taxon>Roseisolibacter</taxon>
    </lineage>
</organism>
<dbReference type="GO" id="GO:0015977">
    <property type="term" value="P:carbon fixation"/>
    <property type="evidence" value="ECO:0007669"/>
    <property type="project" value="UniProtKB-UniRule"/>
</dbReference>
<evidence type="ECO:0000256" key="8">
    <source>
        <dbReference type="ARBA" id="ARBA00023300"/>
    </source>
</evidence>
<dbReference type="GO" id="GO:0008964">
    <property type="term" value="F:phosphoenolpyruvate carboxylase activity"/>
    <property type="evidence" value="ECO:0007669"/>
    <property type="project" value="UniProtKB-UniRule"/>
</dbReference>
<keyword evidence="6 10" id="KW-0460">Magnesium</keyword>
<dbReference type="SUPFAM" id="SSF51621">
    <property type="entry name" value="Phosphoenolpyruvate/pyruvate domain"/>
    <property type="match status" value="1"/>
</dbReference>
<dbReference type="InterPro" id="IPR015813">
    <property type="entry name" value="Pyrv/PenolPyrv_kinase-like_dom"/>
</dbReference>
<feature type="active site" evidence="10 11">
    <location>
        <position position="158"/>
    </location>
</feature>
<comment type="subunit">
    <text evidence="10">Homotetramer.</text>
</comment>
<evidence type="ECO:0000256" key="7">
    <source>
        <dbReference type="ARBA" id="ARBA00023239"/>
    </source>
</evidence>
<dbReference type="RefSeq" id="WP_284348350.1">
    <property type="nucleotide sequence ID" value="NZ_BRXS01000001.1"/>
</dbReference>
<dbReference type="HAMAP" id="MF_00595">
    <property type="entry name" value="PEPcase_type1"/>
    <property type="match status" value="1"/>
</dbReference>
<dbReference type="Pfam" id="PF00311">
    <property type="entry name" value="PEPcase"/>
    <property type="match status" value="1"/>
</dbReference>
<evidence type="ECO:0000256" key="9">
    <source>
        <dbReference type="ARBA" id="ARBA00048995"/>
    </source>
</evidence>
<keyword evidence="7 10" id="KW-0456">Lyase</keyword>
<dbReference type="PROSITE" id="PS00393">
    <property type="entry name" value="PEPCASE_2"/>
    <property type="match status" value="1"/>
</dbReference>
<dbReference type="PANTHER" id="PTHR30523:SF6">
    <property type="entry name" value="PHOSPHOENOLPYRUVATE CARBOXYLASE"/>
    <property type="match status" value="1"/>
</dbReference>
<name>A0AA37Q023_9BACT</name>
<dbReference type="InterPro" id="IPR022805">
    <property type="entry name" value="PEP_COase_bac/pln-type"/>
</dbReference>
<dbReference type="EMBL" id="BRXS01000001">
    <property type="protein sequence ID" value="GLC23904.1"/>
    <property type="molecule type" value="Genomic_DNA"/>
</dbReference>
<dbReference type="PRINTS" id="PR00150">
    <property type="entry name" value="PEPCARBXLASE"/>
</dbReference>
<proteinExistence type="inferred from homology"/>
<feature type="region of interest" description="Disordered" evidence="13">
    <location>
        <begin position="1"/>
        <end position="23"/>
    </location>
</feature>
<evidence type="ECO:0000313" key="14">
    <source>
        <dbReference type="EMBL" id="GLC23904.1"/>
    </source>
</evidence>
<dbReference type="InterPro" id="IPR033129">
    <property type="entry name" value="PEPCASE_His_AS"/>
</dbReference>
<dbReference type="Proteomes" id="UP001161325">
    <property type="component" value="Unassembled WGS sequence"/>
</dbReference>
<dbReference type="GO" id="GO:0005829">
    <property type="term" value="C:cytosol"/>
    <property type="evidence" value="ECO:0007669"/>
    <property type="project" value="TreeGrafter"/>
</dbReference>
<comment type="cofactor">
    <cofactor evidence="1 10">
        <name>Mg(2+)</name>
        <dbReference type="ChEBI" id="CHEBI:18420"/>
    </cofactor>
</comment>
<comment type="caution">
    <text evidence="14">The sequence shown here is derived from an EMBL/GenBank/DDBJ whole genome shotgun (WGS) entry which is preliminary data.</text>
</comment>
<evidence type="ECO:0000256" key="2">
    <source>
        <dbReference type="ARBA" id="ARBA00003670"/>
    </source>
</evidence>
<dbReference type="AlphaFoldDB" id="A0AA37Q023"/>
<sequence length="932" mass="101552">MTAAATPAPATPPSTRPEDLPLHEDVRRLAATLGRVIRRLEGEEAYETVETIRRASRARRRGDPDAPALEALLARVEALPLPLAALTARAFTLFFLLINTAEQVHRVRRRDAYRGQDVAPQPASARWAMQQLRAQGRTADEVRDAIAGLDVRPVLTAHPTESTRRTLLSLQARVADVLLRREHASADEQRALDDALEGEVELLWLTAEVRRDRPSVLDEVSTVLWYLETRLLDAGARTHDVLVRAFEEEFDTTAESLRLQSPVRIGTWVGGDRDGNPFVTPEVTLAAARRASHVILGRYRQALDGLIERVSIAAHLAAPDPALVASFDADRAALPDVWEANRRRNADEPVRLKLTFIAARIDATRRRVAARDAGRPDVEPAAYADAAAFERDLLLVRASLLAAGATEACRTAFDPFLALVRAHGFHGFLMDVRDHADVHKAALDDVAERLGLGPMDGHALRRELLGRRPLVGSHVPMEDATRRAFDTLRAVRTVQDEAGEAAARTYVISMTTGPEDLLRVLLLAREAGLVDLAADPPVSRIDVVPLFETLADLEAAPDVLRALLADEVYARQLAARGRRQEVMLGYSDSGKDAGILASSWALYRGQDALAAVCRDAGVELRLFHGRGGSVGRGGGSPVARALAALPPDTVEGRVKITEQGEIISQQFGLAPIAERTLEVTVAGTLLQAFDDWRQGVDPATPARFAAVMESLSERSLRVYRELVHEDAALFQLFLQATPVAELAAARFGSRPAYRPGAGAGITGIRAIPWQFGWTQIRLMLPGWLGVGTALEEASATPEGLATLREMTRVWPFFDDLLAKIEMVCAKADLEVARAYVARLGADIGLLDRLEAEFARTVAAVLRIRQTDELLADTPVLRAAIALRNPYVDPLSLLQIALLRRRWEEGTPEDDAAVGEALSATLSGLAQGLRNTG</sequence>
<protein>
    <recommendedName>
        <fullName evidence="5 10">Phosphoenolpyruvate carboxylase</fullName>
        <shortName evidence="10">PEPC</shortName>
        <shortName evidence="10">PEPCase</shortName>
        <ecNumber evidence="4 10">4.1.1.31</ecNumber>
    </recommendedName>
</protein>
<dbReference type="InterPro" id="IPR021135">
    <property type="entry name" value="PEP_COase"/>
</dbReference>